<dbReference type="EMBL" id="CAGS01000018">
    <property type="protein sequence ID" value="CCF82445.1"/>
    <property type="molecule type" value="Genomic_DNA"/>
</dbReference>
<protein>
    <submittedName>
        <fullName evidence="1">Uncharacterized protein</fullName>
    </submittedName>
</protein>
<dbReference type="RefSeq" id="WP_008474591.1">
    <property type="nucleotide sequence ID" value="NZ_CAGS01000018.1"/>
</dbReference>
<dbReference type="Proteomes" id="UP000004221">
    <property type="component" value="Unassembled WGS sequence"/>
</dbReference>
<keyword evidence="2" id="KW-1185">Reference proteome</keyword>
<evidence type="ECO:0000313" key="2">
    <source>
        <dbReference type="Proteomes" id="UP000004221"/>
    </source>
</evidence>
<name>I4ECN3_9BACT</name>
<gene>
    <name evidence="1" type="ORF">NITHO_1140008</name>
</gene>
<organism evidence="1 2">
    <name type="scientific">Nitrolancea hollandica Lb</name>
    <dbReference type="NCBI Taxonomy" id="1129897"/>
    <lineage>
        <taxon>Bacteria</taxon>
        <taxon>Pseudomonadati</taxon>
        <taxon>Thermomicrobiota</taxon>
        <taxon>Thermomicrobia</taxon>
        <taxon>Sphaerobacterales</taxon>
        <taxon>Sphaerobacterineae</taxon>
        <taxon>Sphaerobacteraceae</taxon>
        <taxon>Nitrolancea</taxon>
    </lineage>
</organism>
<accession>I4ECN3</accession>
<proteinExistence type="predicted"/>
<dbReference type="AlphaFoldDB" id="I4ECN3"/>
<sequence length="116" mass="12984">MVVSSDDKTLLNDIIMKEAQAHPDHWIKFSLVTSPTSKNCGHGSPIINPRMSVQRFAAYIQEATDQSATTSRLDLHAVLGALGEKQGFKPKNVEIEYMAIYENLYGKLTFLDLSRE</sequence>
<reference evidence="1 2" key="1">
    <citation type="journal article" date="2012" name="ISME J.">
        <title>Nitrification expanded: discovery, physiology and genomics of a nitrite-oxidizing bacterium from the phylum Chloroflexi.</title>
        <authorList>
            <person name="Sorokin D.Y."/>
            <person name="Lucker S."/>
            <person name="Vejmelkova D."/>
            <person name="Kostrikina N.A."/>
            <person name="Kleerebezem R."/>
            <person name="Rijpstra W.I."/>
            <person name="Damste J.S."/>
            <person name="Le Paslier D."/>
            <person name="Muyzer G."/>
            <person name="Wagner M."/>
            <person name="van Loosdrecht M.C."/>
            <person name="Daims H."/>
        </authorList>
    </citation>
    <scope>NUCLEOTIDE SEQUENCE [LARGE SCALE GENOMIC DNA]</scope>
    <source>
        <strain evidence="2">none</strain>
    </source>
</reference>
<evidence type="ECO:0000313" key="1">
    <source>
        <dbReference type="EMBL" id="CCF82445.1"/>
    </source>
</evidence>
<comment type="caution">
    <text evidence="1">The sequence shown here is derived from an EMBL/GenBank/DDBJ whole genome shotgun (WGS) entry which is preliminary data.</text>
</comment>